<keyword evidence="4" id="KW-0963">Cytoplasm</keyword>
<evidence type="ECO:0000256" key="5">
    <source>
        <dbReference type="ARBA" id="ARBA00023186"/>
    </source>
</evidence>
<dbReference type="eggNOG" id="COG2938">
    <property type="taxonomic scope" value="Bacteria"/>
</dbReference>
<organism evidence="6 7">
    <name type="scientific">Thioalkalivibrio sulfidiphilus (strain HL-EbGR7)</name>
    <dbReference type="NCBI Taxonomy" id="396588"/>
    <lineage>
        <taxon>Bacteria</taxon>
        <taxon>Pseudomonadati</taxon>
        <taxon>Pseudomonadota</taxon>
        <taxon>Gammaproteobacteria</taxon>
        <taxon>Chromatiales</taxon>
        <taxon>Ectothiorhodospiraceae</taxon>
        <taxon>Thioalkalivibrio</taxon>
    </lineage>
</organism>
<dbReference type="GO" id="GO:0005737">
    <property type="term" value="C:cytoplasm"/>
    <property type="evidence" value="ECO:0007669"/>
    <property type="project" value="UniProtKB-SubCell"/>
</dbReference>
<dbReference type="InterPro" id="IPR050531">
    <property type="entry name" value="SdhE_FAD_assembly_factor"/>
</dbReference>
<evidence type="ECO:0000256" key="3">
    <source>
        <dbReference type="ARBA" id="ARBA00019418"/>
    </source>
</evidence>
<gene>
    <name evidence="6" type="ordered locus">Tgr7_1482</name>
</gene>
<dbReference type="PANTHER" id="PTHR39585:SF1">
    <property type="entry name" value="FAD ASSEMBLY FACTOR SDHE"/>
    <property type="match status" value="1"/>
</dbReference>
<dbReference type="AlphaFoldDB" id="B8GRL2"/>
<dbReference type="Gene3D" id="1.10.150.250">
    <property type="entry name" value="Flavinator of succinate dehydrogenase"/>
    <property type="match status" value="1"/>
</dbReference>
<protein>
    <recommendedName>
        <fullName evidence="3">FAD assembly factor SdhE</fullName>
    </recommendedName>
</protein>
<evidence type="ECO:0000256" key="2">
    <source>
        <dbReference type="ARBA" id="ARBA00008571"/>
    </source>
</evidence>
<dbReference type="GO" id="GO:0006105">
    <property type="term" value="P:succinate metabolic process"/>
    <property type="evidence" value="ECO:0007669"/>
    <property type="project" value="TreeGrafter"/>
</dbReference>
<dbReference type="InterPro" id="IPR036714">
    <property type="entry name" value="SDH_sf"/>
</dbReference>
<dbReference type="PANTHER" id="PTHR39585">
    <property type="entry name" value="FAD ASSEMBLY FACTOR SDHE"/>
    <property type="match status" value="1"/>
</dbReference>
<dbReference type="KEGG" id="tgr:Tgr7_1482"/>
<dbReference type="RefSeq" id="WP_012638049.1">
    <property type="nucleotide sequence ID" value="NC_011901.1"/>
</dbReference>
<comment type="similarity">
    <text evidence="2">Belongs to the SdhE FAD assembly factor family.</text>
</comment>
<evidence type="ECO:0000313" key="7">
    <source>
        <dbReference type="Proteomes" id="UP000002383"/>
    </source>
</evidence>
<dbReference type="HOGENOM" id="CLU_103054_2_2_6"/>
<sequence length="93" mass="10832">MTTDEQLASTDVEALRRLRWSCRRGMLELDLLLDAFLKHGFVKLDARGRETFERLLDYPDTTLLQLLMGQMQSSDRDVAHVVEFIRQTARHPS</sequence>
<evidence type="ECO:0000256" key="4">
    <source>
        <dbReference type="ARBA" id="ARBA00022490"/>
    </source>
</evidence>
<keyword evidence="7" id="KW-1185">Reference proteome</keyword>
<evidence type="ECO:0000313" key="6">
    <source>
        <dbReference type="EMBL" id="ACL72566.1"/>
    </source>
</evidence>
<dbReference type="SUPFAM" id="SSF109910">
    <property type="entry name" value="YgfY-like"/>
    <property type="match status" value="1"/>
</dbReference>
<dbReference type="Pfam" id="PF03937">
    <property type="entry name" value="Sdh5"/>
    <property type="match status" value="1"/>
</dbReference>
<keyword evidence="5" id="KW-0143">Chaperone</keyword>
<proteinExistence type="inferred from homology"/>
<dbReference type="InterPro" id="IPR005631">
    <property type="entry name" value="SDH"/>
</dbReference>
<evidence type="ECO:0000256" key="1">
    <source>
        <dbReference type="ARBA" id="ARBA00004496"/>
    </source>
</evidence>
<dbReference type="Proteomes" id="UP000002383">
    <property type="component" value="Chromosome"/>
</dbReference>
<comment type="subcellular location">
    <subcellularLocation>
        <location evidence="1">Cytoplasm</location>
    </subcellularLocation>
</comment>
<reference evidence="6 7" key="1">
    <citation type="journal article" date="2011" name="Stand. Genomic Sci.">
        <title>Complete genome sequence of 'Thioalkalivibrio sulfidophilus' HL-EbGr7.</title>
        <authorList>
            <person name="Muyzer G."/>
            <person name="Sorokin D.Y."/>
            <person name="Mavromatis K."/>
            <person name="Lapidus A."/>
            <person name="Clum A."/>
            <person name="Ivanova N."/>
            <person name="Pati A."/>
            <person name="d'Haeseleer P."/>
            <person name="Woyke T."/>
            <person name="Kyrpides N.C."/>
        </authorList>
    </citation>
    <scope>NUCLEOTIDE SEQUENCE [LARGE SCALE GENOMIC DNA]</scope>
    <source>
        <strain evidence="6 7">HL-EbGR7</strain>
    </source>
</reference>
<dbReference type="STRING" id="396588.Tgr7_1482"/>
<accession>B8GRL2</accession>
<name>B8GRL2_THISH</name>
<dbReference type="EMBL" id="CP001339">
    <property type="protein sequence ID" value="ACL72566.1"/>
    <property type="molecule type" value="Genomic_DNA"/>
</dbReference>